<sequence length="60" mass="6787">MLKKAHKICQGTSLLPSFPPFRQNISSMCHNDGLISFNVLKINTMIAQSIMPFPHLLTFQ</sequence>
<protein>
    <submittedName>
        <fullName evidence="1">Uncharacterized protein</fullName>
    </submittedName>
</protein>
<dbReference type="Proteomes" id="UP000236000">
    <property type="component" value="Unassembled WGS sequence"/>
</dbReference>
<reference evidence="1 2" key="1">
    <citation type="journal article" date="2017" name="BMC Genomics">
        <title>Genome sequencing of 39 Akkermansia muciniphila isolates reveals its population structure, genomic and functional diverisity, and global distribution in mammalian gut microbiotas.</title>
        <authorList>
            <person name="Guo X."/>
            <person name="Li S."/>
            <person name="Zhang J."/>
            <person name="Wu F."/>
            <person name="Li X."/>
            <person name="Wu D."/>
            <person name="Zhang M."/>
            <person name="Ou Z."/>
            <person name="Jie Z."/>
            <person name="Yan Q."/>
            <person name="Li P."/>
            <person name="Yi J."/>
            <person name="Peng Y."/>
        </authorList>
    </citation>
    <scope>NUCLEOTIDE SEQUENCE [LARGE SCALE GENOMIC DNA]</scope>
    <source>
        <strain evidence="1 2">GP24</strain>
    </source>
</reference>
<evidence type="ECO:0000313" key="2">
    <source>
        <dbReference type="Proteomes" id="UP000236000"/>
    </source>
</evidence>
<proteinExistence type="predicted"/>
<organism evidence="1 2">
    <name type="scientific">Akkermansia muciniphila</name>
    <dbReference type="NCBI Taxonomy" id="239935"/>
    <lineage>
        <taxon>Bacteria</taxon>
        <taxon>Pseudomonadati</taxon>
        <taxon>Verrucomicrobiota</taxon>
        <taxon>Verrucomicrobiia</taxon>
        <taxon>Verrucomicrobiales</taxon>
        <taxon>Akkermansiaceae</taxon>
        <taxon>Akkermansia</taxon>
    </lineage>
</organism>
<gene>
    <name evidence="1" type="ORF">CXU22_04940</name>
</gene>
<name>A0A2N8HEN9_9BACT</name>
<comment type="caution">
    <text evidence="1">The sequence shown here is derived from an EMBL/GenBank/DDBJ whole genome shotgun (WGS) entry which is preliminary data.</text>
</comment>
<evidence type="ECO:0000313" key="1">
    <source>
        <dbReference type="EMBL" id="PNC18502.1"/>
    </source>
</evidence>
<dbReference type="AlphaFoldDB" id="A0A2N8HEN9"/>
<dbReference type="EMBL" id="PJKA01000009">
    <property type="protein sequence ID" value="PNC18502.1"/>
    <property type="molecule type" value="Genomic_DNA"/>
</dbReference>
<accession>A0A2N8HEN9</accession>